<dbReference type="InterPro" id="IPR029063">
    <property type="entry name" value="SAM-dependent_MTases_sf"/>
</dbReference>
<sequence>MTKNIYDTPEFFAEYSSFSKQKNGLEYAEEWPPLRALLPDPTGIKAMDIGCGFGWFSRWAMEVGAESVKAIDGSENMLSKAREMTRNNSIRYEKADLETIVFDKDEENTYGLVFSSLVLHYVVNLDSLVHQIHRVLARGGSFVFCTEHPIFTAPSNEEPVNDKETGKLSWPLEGYQEEGVRQTDWLVKGFQKQHRTMASYINILLRAGFEITGFDEGYLSPGKIQELHGLERLDVPKYLMISAVRK</sequence>
<dbReference type="GeneID" id="41991090"/>
<comment type="similarity">
    <text evidence="1">Belongs to the methyltransferase superfamily. LaeA methyltransferase family.</text>
</comment>
<dbReference type="AlphaFoldDB" id="A0A366S8M5"/>
<dbReference type="EMBL" id="QKXC01000037">
    <property type="protein sequence ID" value="RBR25681.1"/>
    <property type="molecule type" value="Genomic_DNA"/>
</dbReference>
<evidence type="ECO:0000256" key="1">
    <source>
        <dbReference type="ARBA" id="ARBA00038158"/>
    </source>
</evidence>
<organism evidence="3 4">
    <name type="scientific">Fusarium coffeatum</name>
    <dbReference type="NCBI Taxonomy" id="231269"/>
    <lineage>
        <taxon>Eukaryota</taxon>
        <taxon>Fungi</taxon>
        <taxon>Dikarya</taxon>
        <taxon>Ascomycota</taxon>
        <taxon>Pezizomycotina</taxon>
        <taxon>Sordariomycetes</taxon>
        <taxon>Hypocreomycetidae</taxon>
        <taxon>Hypocreales</taxon>
        <taxon>Nectriaceae</taxon>
        <taxon>Fusarium</taxon>
        <taxon>Fusarium incarnatum-equiseti species complex</taxon>
    </lineage>
</organism>
<evidence type="ECO:0000259" key="2">
    <source>
        <dbReference type="Pfam" id="PF08241"/>
    </source>
</evidence>
<reference evidence="3 4" key="1">
    <citation type="submission" date="2018-06" db="EMBL/GenBank/DDBJ databases">
        <title>Fusarium incarnatum-equiseti species complex species 28.</title>
        <authorList>
            <person name="Gardiner D.M."/>
        </authorList>
    </citation>
    <scope>NUCLEOTIDE SEQUENCE [LARGE SCALE GENOMIC DNA]</scope>
    <source>
        <strain evidence="3 4">FIESC_28</strain>
    </source>
</reference>
<comment type="caution">
    <text evidence="3">The sequence shown here is derived from an EMBL/GenBank/DDBJ whole genome shotgun (WGS) entry which is preliminary data.</text>
</comment>
<name>A0A366S8M5_9HYPO</name>
<dbReference type="PANTHER" id="PTHR43591">
    <property type="entry name" value="METHYLTRANSFERASE"/>
    <property type="match status" value="1"/>
</dbReference>
<feature type="domain" description="Methyltransferase type 11" evidence="2">
    <location>
        <begin position="48"/>
        <end position="144"/>
    </location>
</feature>
<dbReference type="GO" id="GO:0008757">
    <property type="term" value="F:S-adenosylmethionine-dependent methyltransferase activity"/>
    <property type="evidence" value="ECO:0007669"/>
    <property type="project" value="InterPro"/>
</dbReference>
<dbReference type="InterPro" id="IPR013216">
    <property type="entry name" value="Methyltransf_11"/>
</dbReference>
<dbReference type="OrthoDB" id="66144at2759"/>
<gene>
    <name evidence="3" type="ORF">FIESC28_01644</name>
</gene>
<evidence type="ECO:0000313" key="3">
    <source>
        <dbReference type="EMBL" id="RBR25681.1"/>
    </source>
</evidence>
<keyword evidence="4" id="KW-1185">Reference proteome</keyword>
<evidence type="ECO:0000313" key="4">
    <source>
        <dbReference type="Proteomes" id="UP000253153"/>
    </source>
</evidence>
<dbReference type="Pfam" id="PF08241">
    <property type="entry name" value="Methyltransf_11"/>
    <property type="match status" value="1"/>
</dbReference>
<protein>
    <recommendedName>
        <fullName evidence="2">Methyltransferase type 11 domain-containing protein</fullName>
    </recommendedName>
</protein>
<dbReference type="SUPFAM" id="SSF53335">
    <property type="entry name" value="S-adenosyl-L-methionine-dependent methyltransferases"/>
    <property type="match status" value="1"/>
</dbReference>
<proteinExistence type="inferred from homology"/>
<dbReference type="Gene3D" id="3.40.50.150">
    <property type="entry name" value="Vaccinia Virus protein VP39"/>
    <property type="match status" value="1"/>
</dbReference>
<dbReference type="Proteomes" id="UP000253153">
    <property type="component" value="Unassembled WGS sequence"/>
</dbReference>
<dbReference type="RefSeq" id="XP_031020272.1">
    <property type="nucleotide sequence ID" value="XM_031155794.1"/>
</dbReference>
<dbReference type="CDD" id="cd02440">
    <property type="entry name" value="AdoMet_MTases"/>
    <property type="match status" value="1"/>
</dbReference>
<accession>A0A366S8M5</accession>